<organism evidence="2 3">
    <name type="scientific">Selenihalanaerobacter shriftii</name>
    <dbReference type="NCBI Taxonomy" id="142842"/>
    <lineage>
        <taxon>Bacteria</taxon>
        <taxon>Bacillati</taxon>
        <taxon>Bacillota</taxon>
        <taxon>Clostridia</taxon>
        <taxon>Halanaerobiales</taxon>
        <taxon>Halobacteroidaceae</taxon>
        <taxon>Selenihalanaerobacter</taxon>
    </lineage>
</organism>
<dbReference type="GO" id="GO:1990238">
    <property type="term" value="F:double-stranded DNA endonuclease activity"/>
    <property type="evidence" value="ECO:0007669"/>
    <property type="project" value="TreeGrafter"/>
</dbReference>
<dbReference type="EMBL" id="FUWM01000028">
    <property type="protein sequence ID" value="SKA03827.1"/>
    <property type="molecule type" value="Genomic_DNA"/>
</dbReference>
<keyword evidence="3" id="KW-1185">Reference proteome</keyword>
<evidence type="ECO:0000259" key="1">
    <source>
        <dbReference type="Pfam" id="PF04754"/>
    </source>
</evidence>
<dbReference type="GO" id="GO:0006310">
    <property type="term" value="P:DNA recombination"/>
    <property type="evidence" value="ECO:0007669"/>
    <property type="project" value="TreeGrafter"/>
</dbReference>
<dbReference type="InterPro" id="IPR006842">
    <property type="entry name" value="Transposase_31"/>
</dbReference>
<evidence type="ECO:0000313" key="2">
    <source>
        <dbReference type="EMBL" id="SKA03827.1"/>
    </source>
</evidence>
<dbReference type="Pfam" id="PF04754">
    <property type="entry name" value="Transposase_31"/>
    <property type="match status" value="1"/>
</dbReference>
<dbReference type="InterPro" id="IPR051699">
    <property type="entry name" value="Rpn/YhgA-like_nuclease"/>
</dbReference>
<proteinExistence type="predicted"/>
<gene>
    <name evidence="2" type="ORF">SAMN02745118_02589</name>
</gene>
<dbReference type="Proteomes" id="UP000190625">
    <property type="component" value="Unassembled WGS sequence"/>
</dbReference>
<dbReference type="STRING" id="142842.SAMN02745118_02589"/>
<sequence>MLKIWESKFQQSKDKLPLIIPLVIYHGQKEWDIDLNLADLLVDVPEVVAKYVPNYQYLLYDLSKYSHDEIKGGAKLRIFLEILRGIFRGDFVESFKEALIVLEELEEKEKGIEYFEVIVRYVMNAKEDLSVNDLEKVTKEISSERSEELMTIAERLREEGKREGKKEGKEEVAKKLLEMNFNLKEVEKATGLSKEKILEIKNKTVN</sequence>
<protein>
    <recommendedName>
        <fullName evidence="1">Transposase (putative) YhgA-like domain-containing protein</fullName>
    </recommendedName>
</protein>
<dbReference type="AlphaFoldDB" id="A0A1T4QJL8"/>
<feature type="domain" description="Transposase (putative) YhgA-like" evidence="1">
    <location>
        <begin position="1"/>
        <end position="112"/>
    </location>
</feature>
<dbReference type="PANTHER" id="PTHR34611:SF2">
    <property type="entry name" value="INACTIVE RECOMBINATION-PROMOTING NUCLEASE-LIKE PROTEIN RPNE-RELATED"/>
    <property type="match status" value="1"/>
</dbReference>
<reference evidence="3" key="1">
    <citation type="submission" date="2017-02" db="EMBL/GenBank/DDBJ databases">
        <authorList>
            <person name="Varghese N."/>
            <person name="Submissions S."/>
        </authorList>
    </citation>
    <scope>NUCLEOTIDE SEQUENCE [LARGE SCALE GENOMIC DNA]</scope>
    <source>
        <strain evidence="3">ATCC BAA-73</strain>
    </source>
</reference>
<dbReference type="PANTHER" id="PTHR34611">
    <property type="match status" value="1"/>
</dbReference>
<name>A0A1T4QJL8_9FIRM</name>
<evidence type="ECO:0000313" key="3">
    <source>
        <dbReference type="Proteomes" id="UP000190625"/>
    </source>
</evidence>
<accession>A0A1T4QJL8</accession>